<keyword evidence="2" id="KW-0472">Membrane</keyword>
<protein>
    <submittedName>
        <fullName evidence="4">Uncharacterized protein</fullName>
    </submittedName>
</protein>
<feature type="compositionally biased region" description="Basic and acidic residues" evidence="1">
    <location>
        <begin position="323"/>
        <end position="336"/>
    </location>
</feature>
<name>A0AAJ0FSG9_9HYPO</name>
<comment type="caution">
    <text evidence="4">The sequence shown here is derived from an EMBL/GenBank/DDBJ whole genome shotgun (WGS) entry which is preliminary data.</text>
</comment>
<gene>
    <name evidence="4" type="ORF">QQS21_012689</name>
</gene>
<dbReference type="Pfam" id="PF14610">
    <property type="entry name" value="Psg1"/>
    <property type="match status" value="1"/>
</dbReference>
<dbReference type="AlphaFoldDB" id="A0AAJ0FSG9"/>
<organism evidence="4 5">
    <name type="scientific">Conoideocrella luteorostrata</name>
    <dbReference type="NCBI Taxonomy" id="1105319"/>
    <lineage>
        <taxon>Eukaryota</taxon>
        <taxon>Fungi</taxon>
        <taxon>Dikarya</taxon>
        <taxon>Ascomycota</taxon>
        <taxon>Pezizomycotina</taxon>
        <taxon>Sordariomycetes</taxon>
        <taxon>Hypocreomycetidae</taxon>
        <taxon>Hypocreales</taxon>
        <taxon>Clavicipitaceae</taxon>
        <taxon>Conoideocrella</taxon>
    </lineage>
</organism>
<feature type="region of interest" description="Disordered" evidence="1">
    <location>
        <begin position="315"/>
        <end position="377"/>
    </location>
</feature>
<feature type="chain" id="PRO_5042577242" evidence="3">
    <location>
        <begin position="21"/>
        <end position="377"/>
    </location>
</feature>
<sequence>MYAGTILGVALALCSTTTVAVPAVNGIHARDGDNDNNLAEGPWVEVDADSNPSKTITPAVSTVSGTPSPVGTAPHDLTASVYTINDHGRLYTSTMHPPNPTATNANGAGSFSRCFNEKGQYAPFCRPTYNSSIYVGNTYYVTWDPDWFNKTEMFMKTRFVTLQINYFNETTHENFDHDKSNRWYDVRSGVLPLTIQKDYLRGRSSNNVTFQLVGHEIQNATTATNRTVELPVVITTTTLDPSPPTPVPKGRTLVIALPVVFGTLALLLIGGCIWNRKTRSIQLGNIMSRSRNGYTGRRSRNLFNRKDNGIQLNAAPVSPPPVDYRDIPDRRGRDGEALGSLTGSPVRAHFEEQDTTGGRHNAFRDEVRRQDRERRDL</sequence>
<evidence type="ECO:0000256" key="1">
    <source>
        <dbReference type="SAM" id="MobiDB-lite"/>
    </source>
</evidence>
<proteinExistence type="predicted"/>
<evidence type="ECO:0000256" key="2">
    <source>
        <dbReference type="SAM" id="Phobius"/>
    </source>
</evidence>
<feature type="signal peptide" evidence="3">
    <location>
        <begin position="1"/>
        <end position="20"/>
    </location>
</feature>
<dbReference type="Proteomes" id="UP001251528">
    <property type="component" value="Unassembled WGS sequence"/>
</dbReference>
<feature type="compositionally biased region" description="Basic and acidic residues" evidence="1">
    <location>
        <begin position="362"/>
        <end position="377"/>
    </location>
</feature>
<keyword evidence="2" id="KW-1133">Transmembrane helix</keyword>
<feature type="transmembrane region" description="Helical" evidence="2">
    <location>
        <begin position="253"/>
        <end position="274"/>
    </location>
</feature>
<keyword evidence="3" id="KW-0732">Signal</keyword>
<evidence type="ECO:0000313" key="5">
    <source>
        <dbReference type="Proteomes" id="UP001251528"/>
    </source>
</evidence>
<dbReference type="InterPro" id="IPR028000">
    <property type="entry name" value="Pma1"/>
</dbReference>
<dbReference type="EMBL" id="JASWJB010000596">
    <property type="protein sequence ID" value="KAK2589633.1"/>
    <property type="molecule type" value="Genomic_DNA"/>
</dbReference>
<accession>A0AAJ0FSG9</accession>
<keyword evidence="2" id="KW-0812">Transmembrane</keyword>
<keyword evidence="5" id="KW-1185">Reference proteome</keyword>
<reference evidence="4" key="1">
    <citation type="submission" date="2023-06" db="EMBL/GenBank/DDBJ databases">
        <title>Conoideocrella luteorostrata (Hypocreales: Clavicipitaceae), a potential biocontrol fungus for elongate hemlock scale in United States Christmas tree production areas.</title>
        <authorList>
            <person name="Barrett H."/>
            <person name="Lovett B."/>
            <person name="Macias A.M."/>
            <person name="Stajich J.E."/>
            <person name="Kasson M.T."/>
        </authorList>
    </citation>
    <scope>NUCLEOTIDE SEQUENCE</scope>
    <source>
        <strain evidence="4">ARSEF 14590</strain>
    </source>
</reference>
<evidence type="ECO:0000256" key="3">
    <source>
        <dbReference type="SAM" id="SignalP"/>
    </source>
</evidence>
<evidence type="ECO:0000313" key="4">
    <source>
        <dbReference type="EMBL" id="KAK2589633.1"/>
    </source>
</evidence>